<keyword evidence="3" id="KW-0808">Transferase</keyword>
<dbReference type="Pfam" id="PF00581">
    <property type="entry name" value="Rhodanese"/>
    <property type="match status" value="1"/>
</dbReference>
<dbReference type="RefSeq" id="WP_061858900.1">
    <property type="nucleotide sequence ID" value="NZ_LTBB01000011.1"/>
</dbReference>
<evidence type="ECO:0000259" key="2">
    <source>
        <dbReference type="PROSITE" id="PS50206"/>
    </source>
</evidence>
<evidence type="ECO:0000313" key="3">
    <source>
        <dbReference type="EMBL" id="KYH28360.1"/>
    </source>
</evidence>
<keyword evidence="4" id="KW-1185">Reference proteome</keyword>
<dbReference type="GO" id="GO:0043828">
    <property type="term" value="F:tRNA 2-selenouridine synthase activity"/>
    <property type="evidence" value="ECO:0007669"/>
    <property type="project" value="InterPro"/>
</dbReference>
<organism evidence="3 4">
    <name type="scientific">Clostridium colicanis DSM 13634</name>
    <dbReference type="NCBI Taxonomy" id="1121305"/>
    <lineage>
        <taxon>Bacteria</taxon>
        <taxon>Bacillati</taxon>
        <taxon>Bacillota</taxon>
        <taxon>Clostridia</taxon>
        <taxon>Eubacteriales</taxon>
        <taxon>Clostridiaceae</taxon>
        <taxon>Clostridium</taxon>
    </lineage>
</organism>
<dbReference type="NCBIfam" id="NF008752">
    <property type="entry name" value="PRK11784.1-4"/>
    <property type="match status" value="1"/>
</dbReference>
<reference evidence="3 4" key="1">
    <citation type="submission" date="2016-02" db="EMBL/GenBank/DDBJ databases">
        <title>Genome sequence of Clostridium colicanis DSM 13634.</title>
        <authorList>
            <person name="Poehlein A."/>
            <person name="Daniel R."/>
        </authorList>
    </citation>
    <scope>NUCLEOTIDE SEQUENCE [LARGE SCALE GENOMIC DNA]</scope>
    <source>
        <strain evidence="3 4">DSM 13634</strain>
    </source>
</reference>
<dbReference type="InterPro" id="IPR058840">
    <property type="entry name" value="AAA_SelU"/>
</dbReference>
<proteinExistence type="predicted"/>
<dbReference type="SUPFAM" id="SSF52821">
    <property type="entry name" value="Rhodanese/Cell cycle control phosphatase"/>
    <property type="match status" value="1"/>
</dbReference>
<dbReference type="PANTHER" id="PTHR30401:SF0">
    <property type="entry name" value="TRNA 2-SELENOURIDINE SYNTHASE"/>
    <property type="match status" value="1"/>
</dbReference>
<comment type="caution">
    <text evidence="3">The sequence shown here is derived from an EMBL/GenBank/DDBJ whole genome shotgun (WGS) entry which is preliminary data.</text>
</comment>
<gene>
    <name evidence="3" type="primary">selU</name>
    <name evidence="3" type="ORF">CLCOL_20860</name>
</gene>
<dbReference type="AlphaFoldDB" id="A0A151ALF5"/>
<dbReference type="Gene3D" id="3.40.250.10">
    <property type="entry name" value="Rhodanese-like domain"/>
    <property type="match status" value="1"/>
</dbReference>
<dbReference type="PANTHER" id="PTHR30401">
    <property type="entry name" value="TRNA 2-SELENOURIDINE SYNTHASE"/>
    <property type="match status" value="1"/>
</dbReference>
<feature type="domain" description="Rhodanese" evidence="2">
    <location>
        <begin position="10"/>
        <end position="132"/>
    </location>
</feature>
<dbReference type="PROSITE" id="PS50206">
    <property type="entry name" value="RHODANESE_3"/>
    <property type="match status" value="1"/>
</dbReference>
<name>A0A151ALF5_9CLOT</name>
<dbReference type="Gene3D" id="3.40.50.300">
    <property type="entry name" value="P-loop containing nucleotide triphosphate hydrolases"/>
    <property type="match status" value="1"/>
</dbReference>
<dbReference type="InterPro" id="IPR036873">
    <property type="entry name" value="Rhodanese-like_dom_sf"/>
</dbReference>
<evidence type="ECO:0000256" key="1">
    <source>
        <dbReference type="ARBA" id="ARBA00023266"/>
    </source>
</evidence>
<evidence type="ECO:0000313" key="4">
    <source>
        <dbReference type="Proteomes" id="UP000075374"/>
    </source>
</evidence>
<dbReference type="STRING" id="1121305.CLCOL_20860"/>
<dbReference type="EC" id="2.9.1.-" evidence="3"/>
<dbReference type="InterPro" id="IPR001763">
    <property type="entry name" value="Rhodanese-like_dom"/>
</dbReference>
<keyword evidence="1" id="KW-0711">Selenium</keyword>
<protein>
    <submittedName>
        <fullName evidence="3">tRNA 2-selenouridine synthase</fullName>
        <ecNumber evidence="3">2.9.1.-</ecNumber>
    </submittedName>
</protein>
<dbReference type="NCBIfam" id="NF008750">
    <property type="entry name" value="PRK11784.1-2"/>
    <property type="match status" value="1"/>
</dbReference>
<dbReference type="EMBL" id="LTBB01000011">
    <property type="protein sequence ID" value="KYH28360.1"/>
    <property type="molecule type" value="Genomic_DNA"/>
</dbReference>
<dbReference type="SUPFAM" id="SSF52540">
    <property type="entry name" value="P-loop containing nucleoside triphosphate hydrolases"/>
    <property type="match status" value="1"/>
</dbReference>
<accession>A0A151ALF5</accession>
<dbReference type="NCBIfam" id="TIGR03167">
    <property type="entry name" value="tRNA_sel_U_synt"/>
    <property type="match status" value="1"/>
</dbReference>
<dbReference type="Pfam" id="PF26341">
    <property type="entry name" value="AAA_SelU"/>
    <property type="match status" value="1"/>
</dbReference>
<dbReference type="InterPro" id="IPR027417">
    <property type="entry name" value="P-loop_NTPase"/>
</dbReference>
<dbReference type="Proteomes" id="UP000075374">
    <property type="component" value="Unassembled WGS sequence"/>
</dbReference>
<dbReference type="GO" id="GO:0002098">
    <property type="term" value="P:tRNA wobble uridine modification"/>
    <property type="evidence" value="ECO:0007669"/>
    <property type="project" value="InterPro"/>
</dbReference>
<dbReference type="InterPro" id="IPR017582">
    <property type="entry name" value="SelU"/>
</dbReference>
<dbReference type="PATRIC" id="fig|1121305.3.peg.2092"/>
<sequence length="348" mass="40295">MVKTIDYKELKGEFVLVDVRSPGEYEDATIPGAVNVPLLDNEERKVVGTVYVQESVDKAKKIGLEFVSKKLPYLYDRFRKLEKEHKNLVFFCARGGFRSSSIAALMDSLGINTFRLRGGYKSYRKIVNEELPILNEGITYVVLHGNTGVGKTKILKELYEKGYDVLDLENAANHRGSLLGSVGLGKPRSQKQFESIVYDTLRRRKSDIVFIEGESRRIGNIVIPSCIWDKMEEGIHILVKASLDFRAELILEEYMKKENAKEEILLSLELLRRYMSEENSKRYIQMALDEDYRELSKQLMVKYYDPLYAASDKKYDYKHIVYVEDIEQAAENIESWIKEKQVFKAKHE</sequence>
<dbReference type="SMART" id="SM00450">
    <property type="entry name" value="RHOD"/>
    <property type="match status" value="1"/>
</dbReference>